<dbReference type="GO" id="GO:0006935">
    <property type="term" value="P:chemotaxis"/>
    <property type="evidence" value="ECO:0007669"/>
    <property type="project" value="InterPro"/>
</dbReference>
<sequence length="175" mass="18639">MANREALRELQVRLAGRLQAARVEGLSVSSWLAVEAAGQSYLLPLAQSGEIFPWVAVQPVPYTQAWFLGVANLRGGLVGVVDLAGLLGSPVQRTEQMLAESSLLALNTALDVNAALLVDRLAGLRGTEAFVASENPAEEAPAFYGTVYIDAAGVRWQELNLQILSQHPAFLSISA</sequence>
<dbReference type="RefSeq" id="WP_044398820.1">
    <property type="nucleotide sequence ID" value="NZ_JXYQ01000037.1"/>
</dbReference>
<organism evidence="2 3">
    <name type="scientific">Acidovorax temperans</name>
    <dbReference type="NCBI Taxonomy" id="80878"/>
    <lineage>
        <taxon>Bacteria</taxon>
        <taxon>Pseudomonadati</taxon>
        <taxon>Pseudomonadota</taxon>
        <taxon>Betaproteobacteria</taxon>
        <taxon>Burkholderiales</taxon>
        <taxon>Comamonadaceae</taxon>
        <taxon>Acidovorax</taxon>
    </lineage>
</organism>
<comment type="caution">
    <text evidence="2">The sequence shown here is derived from an EMBL/GenBank/DDBJ whole genome shotgun (WGS) entry which is preliminary data.</text>
</comment>
<dbReference type="SUPFAM" id="SSF50341">
    <property type="entry name" value="CheW-like"/>
    <property type="match status" value="1"/>
</dbReference>
<accession>A0A0D7K7J0</accession>
<gene>
    <name evidence="2" type="ORF">RP29_12200</name>
</gene>
<dbReference type="GO" id="GO:0007165">
    <property type="term" value="P:signal transduction"/>
    <property type="evidence" value="ECO:0007669"/>
    <property type="project" value="InterPro"/>
</dbReference>
<dbReference type="OrthoDB" id="5298045at2"/>
<keyword evidence="3" id="KW-1185">Reference proteome</keyword>
<dbReference type="Gene3D" id="2.40.50.180">
    <property type="entry name" value="CheA-289, Domain 4"/>
    <property type="match status" value="1"/>
</dbReference>
<dbReference type="Proteomes" id="UP000032566">
    <property type="component" value="Unassembled WGS sequence"/>
</dbReference>
<dbReference type="InterPro" id="IPR036061">
    <property type="entry name" value="CheW-like_dom_sf"/>
</dbReference>
<evidence type="ECO:0000313" key="2">
    <source>
        <dbReference type="EMBL" id="KJA10275.1"/>
    </source>
</evidence>
<name>A0A0D7K7J0_9BURK</name>
<dbReference type="Pfam" id="PF01584">
    <property type="entry name" value="CheW"/>
    <property type="match status" value="1"/>
</dbReference>
<dbReference type="PATRIC" id="fig|80878.5.peg.2129"/>
<dbReference type="STRING" id="80878.RP29_12200"/>
<dbReference type="EMBL" id="JXYQ01000037">
    <property type="protein sequence ID" value="KJA10275.1"/>
    <property type="molecule type" value="Genomic_DNA"/>
</dbReference>
<evidence type="ECO:0000313" key="3">
    <source>
        <dbReference type="Proteomes" id="UP000032566"/>
    </source>
</evidence>
<dbReference type="AlphaFoldDB" id="A0A0D7K7J0"/>
<feature type="domain" description="CheW-like" evidence="1">
    <location>
        <begin position="28"/>
        <end position="170"/>
    </location>
</feature>
<evidence type="ECO:0000259" key="1">
    <source>
        <dbReference type="PROSITE" id="PS50851"/>
    </source>
</evidence>
<dbReference type="PROSITE" id="PS50851">
    <property type="entry name" value="CHEW"/>
    <property type="match status" value="1"/>
</dbReference>
<reference evidence="2 3" key="1">
    <citation type="submission" date="2014-12" db="EMBL/GenBank/DDBJ databases">
        <title>Isolation of bacteria from lake water.</title>
        <authorList>
            <person name="Sheng K.-Y."/>
            <person name="Chin P.-S."/>
            <person name="Chan K.-G."/>
            <person name="Tan G.S."/>
        </authorList>
    </citation>
    <scope>NUCLEOTIDE SEQUENCE [LARGE SCALE GENOMIC DNA]</scope>
    <source>
        <strain evidence="2 3">KY4</strain>
    </source>
</reference>
<dbReference type="InterPro" id="IPR002545">
    <property type="entry name" value="CheW-lke_dom"/>
</dbReference>
<dbReference type="SMART" id="SM00260">
    <property type="entry name" value="CheW"/>
    <property type="match status" value="1"/>
</dbReference>
<protein>
    <submittedName>
        <fullName evidence="2">Chemotaxis protein CheW</fullName>
    </submittedName>
</protein>
<proteinExistence type="predicted"/>